<dbReference type="SMART" id="SM00043">
    <property type="entry name" value="CY"/>
    <property type="match status" value="1"/>
</dbReference>
<evidence type="ECO:0000259" key="5">
    <source>
        <dbReference type="SMART" id="SM00043"/>
    </source>
</evidence>
<gene>
    <name evidence="6" type="ORF">APLA_LOCUS3328</name>
</gene>
<dbReference type="GO" id="GO:0005737">
    <property type="term" value="C:cytoplasm"/>
    <property type="evidence" value="ECO:0007669"/>
    <property type="project" value="TreeGrafter"/>
</dbReference>
<dbReference type="Gene3D" id="3.10.450.10">
    <property type="match status" value="1"/>
</dbReference>
<dbReference type="Proteomes" id="UP000494256">
    <property type="component" value="Unassembled WGS sequence"/>
</dbReference>
<dbReference type="InterPro" id="IPR000010">
    <property type="entry name" value="Cystatin_dom"/>
</dbReference>
<feature type="chain" id="PRO_5035933252" description="Cystatin domain-containing protein" evidence="4">
    <location>
        <begin position="26"/>
        <end position="140"/>
    </location>
</feature>
<sequence length="140" mass="15926">MAIQRIIFILSACVLLNLAISFALPQRVLRSGGVRNMSVDDPNVKRVAEATLRKLRSQHQGDRALMLVEIEMATYQVVAGAKYHLHLKVGESHCAKNKYTRMCRLDEGRPLLACGSKIWEKRWINFMEINVHCNNYDGSI</sequence>
<keyword evidence="4" id="KW-0732">Signal</keyword>
<dbReference type="GO" id="GO:0031982">
    <property type="term" value="C:vesicle"/>
    <property type="evidence" value="ECO:0007669"/>
    <property type="project" value="TreeGrafter"/>
</dbReference>
<dbReference type="GO" id="GO:0005615">
    <property type="term" value="C:extracellular space"/>
    <property type="evidence" value="ECO:0007669"/>
    <property type="project" value="TreeGrafter"/>
</dbReference>
<evidence type="ECO:0000313" key="7">
    <source>
        <dbReference type="Proteomes" id="UP000494256"/>
    </source>
</evidence>
<dbReference type="AlphaFoldDB" id="A0A8S0Z597"/>
<evidence type="ECO:0000313" key="6">
    <source>
        <dbReference type="EMBL" id="CAB3228052.1"/>
    </source>
</evidence>
<dbReference type="CDD" id="cd00042">
    <property type="entry name" value="CY"/>
    <property type="match status" value="1"/>
</dbReference>
<dbReference type="OrthoDB" id="6077919at2759"/>
<protein>
    <recommendedName>
        <fullName evidence="5">Cystatin domain-containing protein</fullName>
    </recommendedName>
</protein>
<dbReference type="SUPFAM" id="SSF54403">
    <property type="entry name" value="Cystatin/monellin"/>
    <property type="match status" value="1"/>
</dbReference>
<proteinExistence type="inferred from homology"/>
<name>A0A8S0Z597_ARCPL</name>
<evidence type="ECO:0000256" key="1">
    <source>
        <dbReference type="ARBA" id="ARBA00009403"/>
    </source>
</evidence>
<dbReference type="Pfam" id="PF00031">
    <property type="entry name" value="Cystatin"/>
    <property type="match status" value="1"/>
</dbReference>
<comment type="similarity">
    <text evidence="1">Belongs to the cystatin family.</text>
</comment>
<evidence type="ECO:0000256" key="2">
    <source>
        <dbReference type="ARBA" id="ARBA00022690"/>
    </source>
</evidence>
<dbReference type="InterPro" id="IPR046350">
    <property type="entry name" value="Cystatin_sf"/>
</dbReference>
<feature type="signal peptide" evidence="4">
    <location>
        <begin position="1"/>
        <end position="25"/>
    </location>
</feature>
<dbReference type="EMBL" id="CADEBD010000280">
    <property type="protein sequence ID" value="CAB3228052.1"/>
    <property type="molecule type" value="Genomic_DNA"/>
</dbReference>
<dbReference type="PANTHER" id="PTHR46186:SF2">
    <property type="entry name" value="CYSTATIN"/>
    <property type="match status" value="1"/>
</dbReference>
<evidence type="ECO:0000256" key="3">
    <source>
        <dbReference type="ARBA" id="ARBA00022704"/>
    </source>
</evidence>
<dbReference type="PANTHER" id="PTHR46186">
    <property type="entry name" value="CYSTATIN"/>
    <property type="match status" value="1"/>
</dbReference>
<organism evidence="6 7">
    <name type="scientific">Arctia plantaginis</name>
    <name type="common">Wood tiger moth</name>
    <name type="synonym">Phalaena plantaginis</name>
    <dbReference type="NCBI Taxonomy" id="874455"/>
    <lineage>
        <taxon>Eukaryota</taxon>
        <taxon>Metazoa</taxon>
        <taxon>Ecdysozoa</taxon>
        <taxon>Arthropoda</taxon>
        <taxon>Hexapoda</taxon>
        <taxon>Insecta</taxon>
        <taxon>Pterygota</taxon>
        <taxon>Neoptera</taxon>
        <taxon>Endopterygota</taxon>
        <taxon>Lepidoptera</taxon>
        <taxon>Glossata</taxon>
        <taxon>Ditrysia</taxon>
        <taxon>Noctuoidea</taxon>
        <taxon>Erebidae</taxon>
        <taxon>Arctiinae</taxon>
        <taxon>Arctia</taxon>
    </lineage>
</organism>
<keyword evidence="2" id="KW-0646">Protease inhibitor</keyword>
<dbReference type="GO" id="GO:0004869">
    <property type="term" value="F:cysteine-type endopeptidase inhibitor activity"/>
    <property type="evidence" value="ECO:0007669"/>
    <property type="project" value="UniProtKB-KW"/>
</dbReference>
<reference evidence="6 7" key="1">
    <citation type="submission" date="2020-04" db="EMBL/GenBank/DDBJ databases">
        <authorList>
            <person name="Wallbank WR R."/>
            <person name="Pardo Diaz C."/>
            <person name="Kozak K."/>
            <person name="Martin S."/>
            <person name="Jiggins C."/>
            <person name="Moest M."/>
            <person name="Warren A I."/>
            <person name="Byers J.R.P. K."/>
            <person name="Montejo-Kovacevich G."/>
            <person name="Yen C E."/>
        </authorList>
    </citation>
    <scope>NUCLEOTIDE SEQUENCE [LARGE SCALE GENOMIC DNA]</scope>
</reference>
<feature type="domain" description="Cystatin" evidence="5">
    <location>
        <begin position="29"/>
        <end position="132"/>
    </location>
</feature>
<evidence type="ECO:0000256" key="4">
    <source>
        <dbReference type="SAM" id="SignalP"/>
    </source>
</evidence>
<keyword evidence="3" id="KW-0789">Thiol protease inhibitor</keyword>
<accession>A0A8S0Z597</accession>
<comment type="caution">
    <text evidence="6">The sequence shown here is derived from an EMBL/GenBank/DDBJ whole genome shotgun (WGS) entry which is preliminary data.</text>
</comment>